<keyword evidence="2" id="KW-0472">Membrane</keyword>
<reference evidence="4" key="1">
    <citation type="submission" date="2016-12" db="EMBL/GenBank/DDBJ databases">
        <authorList>
            <person name="Brunel B."/>
        </authorList>
    </citation>
    <scope>NUCLEOTIDE SEQUENCE [LARGE SCALE GENOMIC DNA]</scope>
</reference>
<evidence type="ECO:0000313" key="3">
    <source>
        <dbReference type="EMBL" id="SJM33675.1"/>
    </source>
</evidence>
<keyword evidence="4" id="KW-1185">Reference proteome</keyword>
<evidence type="ECO:0000313" key="4">
    <source>
        <dbReference type="Proteomes" id="UP000245698"/>
    </source>
</evidence>
<feature type="transmembrane region" description="Helical" evidence="2">
    <location>
        <begin position="33"/>
        <end position="53"/>
    </location>
</feature>
<evidence type="ECO:0008006" key="5">
    <source>
        <dbReference type="Google" id="ProtNLM"/>
    </source>
</evidence>
<evidence type="ECO:0000256" key="2">
    <source>
        <dbReference type="SAM" id="Phobius"/>
    </source>
</evidence>
<gene>
    <name evidence="3" type="ORF">BQ8482_360076</name>
</gene>
<dbReference type="AlphaFoldDB" id="A0A2P9AR91"/>
<organism evidence="3 4">
    <name type="scientific">Mesorhizobium delmotii</name>
    <dbReference type="NCBI Taxonomy" id="1631247"/>
    <lineage>
        <taxon>Bacteria</taxon>
        <taxon>Pseudomonadati</taxon>
        <taxon>Pseudomonadota</taxon>
        <taxon>Alphaproteobacteria</taxon>
        <taxon>Hyphomicrobiales</taxon>
        <taxon>Phyllobacteriaceae</taxon>
        <taxon>Mesorhizobium</taxon>
    </lineage>
</organism>
<evidence type="ECO:0000256" key="1">
    <source>
        <dbReference type="SAM" id="MobiDB-lite"/>
    </source>
</evidence>
<sequence>MTTTESSQPSDASLGRDIFHAVRYYLRGWRGPVALTAVVAVIGIAFGWSWLVAAGVAPLILSVLPCVAMCALGLCMSRLTGRQCSTDAMSQKAVEQAGAESDPTELRSSRD</sequence>
<feature type="transmembrane region" description="Helical" evidence="2">
    <location>
        <begin position="59"/>
        <end position="79"/>
    </location>
</feature>
<proteinExistence type="predicted"/>
<name>A0A2P9AR91_9HYPH</name>
<dbReference type="RefSeq" id="WP_123150444.1">
    <property type="nucleotide sequence ID" value="NZ_FUIG01000044.1"/>
</dbReference>
<keyword evidence="2" id="KW-0812">Transmembrane</keyword>
<dbReference type="EMBL" id="FUIG01000044">
    <property type="protein sequence ID" value="SJM33675.1"/>
    <property type="molecule type" value="Genomic_DNA"/>
</dbReference>
<protein>
    <recommendedName>
        <fullName evidence="5">Transmembrane protein</fullName>
    </recommendedName>
</protein>
<accession>A0A2P9AR91</accession>
<feature type="region of interest" description="Disordered" evidence="1">
    <location>
        <begin position="91"/>
        <end position="111"/>
    </location>
</feature>
<dbReference type="Proteomes" id="UP000245698">
    <property type="component" value="Unassembled WGS sequence"/>
</dbReference>
<keyword evidence="2" id="KW-1133">Transmembrane helix</keyword>